<reference evidence="1" key="1">
    <citation type="submission" date="2018-10" db="EMBL/GenBank/DDBJ databases">
        <title>Effector identification in a new, highly contiguous assembly of the strawberry crown rot pathogen Phytophthora cactorum.</title>
        <authorList>
            <person name="Armitage A.D."/>
            <person name="Nellist C.F."/>
            <person name="Bates H."/>
            <person name="Vickerstaff R.J."/>
            <person name="Harrison R.J."/>
        </authorList>
    </citation>
    <scope>NUCLEOTIDE SEQUENCE</scope>
    <source>
        <strain evidence="1">4040</strain>
    </source>
</reference>
<dbReference type="EMBL" id="RCMK01001015">
    <property type="protein sequence ID" value="KAG2904658.1"/>
    <property type="molecule type" value="Genomic_DNA"/>
</dbReference>
<comment type="caution">
    <text evidence="1">The sequence shown here is derived from an EMBL/GenBank/DDBJ whole genome shotgun (WGS) entry which is preliminary data.</text>
</comment>
<organism evidence="1 2">
    <name type="scientific">Phytophthora cactorum</name>
    <dbReference type="NCBI Taxonomy" id="29920"/>
    <lineage>
        <taxon>Eukaryota</taxon>
        <taxon>Sar</taxon>
        <taxon>Stramenopiles</taxon>
        <taxon>Oomycota</taxon>
        <taxon>Peronosporomycetes</taxon>
        <taxon>Peronosporales</taxon>
        <taxon>Peronosporaceae</taxon>
        <taxon>Phytophthora</taxon>
    </lineage>
</organism>
<sequence>MASVKVYVVDLLQQDWDELVERLIFAINNSMDTTRKETPFYFVHGWDARSTLRAMMTSMR</sequence>
<accession>A0A8T1KVQ1</accession>
<dbReference type="AlphaFoldDB" id="A0A8T1KVQ1"/>
<evidence type="ECO:0000313" key="1">
    <source>
        <dbReference type="EMBL" id="KAG2904658.1"/>
    </source>
</evidence>
<name>A0A8T1KVQ1_9STRA</name>
<evidence type="ECO:0000313" key="2">
    <source>
        <dbReference type="Proteomes" id="UP000736787"/>
    </source>
</evidence>
<dbReference type="Gene3D" id="3.30.420.10">
    <property type="entry name" value="Ribonuclease H-like superfamily/Ribonuclease H"/>
    <property type="match status" value="1"/>
</dbReference>
<gene>
    <name evidence="1" type="ORF">PC117_g20968</name>
</gene>
<dbReference type="Proteomes" id="UP000736787">
    <property type="component" value="Unassembled WGS sequence"/>
</dbReference>
<proteinExistence type="predicted"/>
<dbReference type="InterPro" id="IPR036397">
    <property type="entry name" value="RNaseH_sf"/>
</dbReference>
<protein>
    <submittedName>
        <fullName evidence="1">Uncharacterized protein</fullName>
    </submittedName>
</protein>
<dbReference type="GO" id="GO:0003676">
    <property type="term" value="F:nucleic acid binding"/>
    <property type="evidence" value="ECO:0007669"/>
    <property type="project" value="InterPro"/>
</dbReference>